<dbReference type="Pfam" id="PF00111">
    <property type="entry name" value="Fer2"/>
    <property type="match status" value="1"/>
</dbReference>
<name>A0A2H9T5H5_9ZZZZ</name>
<comment type="caution">
    <text evidence="2">The sequence shown here is derived from an EMBL/GenBank/DDBJ whole genome shotgun (WGS) entry which is preliminary data.</text>
</comment>
<keyword evidence="2" id="KW-0560">Oxidoreductase</keyword>
<evidence type="ECO:0000313" key="2">
    <source>
        <dbReference type="EMBL" id="PJE78466.1"/>
    </source>
</evidence>
<evidence type="ECO:0000259" key="1">
    <source>
        <dbReference type="PROSITE" id="PS51085"/>
    </source>
</evidence>
<protein>
    <submittedName>
        <fullName evidence="2">Phenol hydroxylase P5 protein</fullName>
        <ecNumber evidence="2">1.14.13.7</ecNumber>
    </submittedName>
</protein>
<dbReference type="InterPro" id="IPR012675">
    <property type="entry name" value="Beta-grasp_dom_sf"/>
</dbReference>
<reference evidence="2" key="1">
    <citation type="journal article" date="2017" name="Appl. Environ. Microbiol.">
        <title>Molecular characterization of an Endozoicomonas-like organism causing infection in king scallop Pecten maximus L.</title>
        <authorList>
            <person name="Cano I."/>
            <person name="van Aerle R."/>
            <person name="Ross S."/>
            <person name="Verner-Jeffreys D.W."/>
            <person name="Paley R.K."/>
            <person name="Rimmer G."/>
            <person name="Ryder D."/>
            <person name="Hooper P."/>
            <person name="Stone D."/>
            <person name="Feist S.W."/>
        </authorList>
    </citation>
    <scope>NUCLEOTIDE SEQUENCE</scope>
</reference>
<feature type="domain" description="2Fe-2S ferredoxin-type" evidence="1">
    <location>
        <begin position="1"/>
        <end position="90"/>
    </location>
</feature>
<dbReference type="GO" id="GO:0051536">
    <property type="term" value="F:iron-sulfur cluster binding"/>
    <property type="evidence" value="ECO:0007669"/>
    <property type="project" value="InterPro"/>
</dbReference>
<dbReference type="Gene3D" id="3.10.20.30">
    <property type="match status" value="1"/>
</dbReference>
<dbReference type="EMBL" id="NSIT01000177">
    <property type="protein sequence ID" value="PJE78466.1"/>
    <property type="molecule type" value="Genomic_DNA"/>
</dbReference>
<dbReference type="GO" id="GO:0018662">
    <property type="term" value="F:phenol 2-monooxygenase activity"/>
    <property type="evidence" value="ECO:0007669"/>
    <property type="project" value="UniProtKB-EC"/>
</dbReference>
<sequence>MVDIVYQSRTYTIEAGENLLSALLNRGEKIPYACRSGICHSCMLCIKNNNDSCDNSPEILNQNIKTNNALILACQTKVDCPLILKLPSRDTIKATIINIHPLSKLDNIITFMAEIPLIKKEIKSIAVSYQSMKGIFSVVNLYDNKIQCHIKRKAGDALTEWLIEQAVIGNRVFLIH</sequence>
<dbReference type="InterPro" id="IPR001041">
    <property type="entry name" value="2Fe-2S_ferredoxin-type"/>
</dbReference>
<dbReference type="InterPro" id="IPR036010">
    <property type="entry name" value="2Fe-2S_ferredoxin-like_sf"/>
</dbReference>
<dbReference type="SUPFAM" id="SSF54292">
    <property type="entry name" value="2Fe-2S ferredoxin-like"/>
    <property type="match status" value="1"/>
</dbReference>
<dbReference type="PROSITE" id="PS51085">
    <property type="entry name" value="2FE2S_FER_2"/>
    <property type="match status" value="1"/>
</dbReference>
<accession>A0A2H9T5H5</accession>
<gene>
    <name evidence="2" type="primary">mphP</name>
    <name evidence="2" type="ORF">CI610_02599</name>
</gene>
<dbReference type="CDD" id="cd00207">
    <property type="entry name" value="fer2"/>
    <property type="match status" value="1"/>
</dbReference>
<dbReference type="EC" id="1.14.13.7" evidence="2"/>
<proteinExistence type="predicted"/>
<organism evidence="2">
    <name type="scientific">invertebrate metagenome</name>
    <dbReference type="NCBI Taxonomy" id="1711999"/>
    <lineage>
        <taxon>unclassified sequences</taxon>
        <taxon>metagenomes</taxon>
        <taxon>organismal metagenomes</taxon>
    </lineage>
</organism>
<dbReference type="AlphaFoldDB" id="A0A2H9T5H5"/>